<name>A0A2H0YWN4_9BACT</name>
<evidence type="ECO:0000313" key="3">
    <source>
        <dbReference type="Proteomes" id="UP000231542"/>
    </source>
</evidence>
<sequence length="150" mass="17851">MSREKSKGLWKRWIKWLYSYRGWWVDAPTLSLLGLYYWDFFSKHAHPIPTEMPETCWIILGMYILIKEGVRWKLHDIQSRKGSLLVALWLLSMLIFFFVRAWQPNNGYEMPSQMVETTIVVLGGFLGVLPIKWAFFRKFKKAAGYLEEPK</sequence>
<evidence type="ECO:0000256" key="1">
    <source>
        <dbReference type="SAM" id="Phobius"/>
    </source>
</evidence>
<dbReference type="EMBL" id="PEXU01000056">
    <property type="protein sequence ID" value="PIS42152.1"/>
    <property type="molecule type" value="Genomic_DNA"/>
</dbReference>
<comment type="caution">
    <text evidence="2">The sequence shown here is derived from an EMBL/GenBank/DDBJ whole genome shotgun (WGS) entry which is preliminary data.</text>
</comment>
<organism evidence="2 3">
    <name type="scientific">Candidatus Kerfeldbacteria bacterium CG08_land_8_20_14_0_20_40_16</name>
    <dbReference type="NCBI Taxonomy" id="2014244"/>
    <lineage>
        <taxon>Bacteria</taxon>
        <taxon>Candidatus Kerfeldiibacteriota</taxon>
    </lineage>
</organism>
<keyword evidence="1" id="KW-0812">Transmembrane</keyword>
<feature type="transmembrane region" description="Helical" evidence="1">
    <location>
        <begin position="82"/>
        <end position="102"/>
    </location>
</feature>
<feature type="transmembrane region" description="Helical" evidence="1">
    <location>
        <begin position="114"/>
        <end position="135"/>
    </location>
</feature>
<keyword evidence="1" id="KW-0472">Membrane</keyword>
<protein>
    <submittedName>
        <fullName evidence="2">Uncharacterized protein</fullName>
    </submittedName>
</protein>
<dbReference type="Proteomes" id="UP000231542">
    <property type="component" value="Unassembled WGS sequence"/>
</dbReference>
<keyword evidence="1" id="KW-1133">Transmembrane helix</keyword>
<dbReference type="AlphaFoldDB" id="A0A2H0YWN4"/>
<evidence type="ECO:0000313" key="2">
    <source>
        <dbReference type="EMBL" id="PIS42152.1"/>
    </source>
</evidence>
<proteinExistence type="predicted"/>
<reference evidence="2 3" key="1">
    <citation type="submission" date="2017-09" db="EMBL/GenBank/DDBJ databases">
        <title>Depth-based differentiation of microbial function through sediment-hosted aquifers and enrichment of novel symbionts in the deep terrestrial subsurface.</title>
        <authorList>
            <person name="Probst A.J."/>
            <person name="Ladd B."/>
            <person name="Jarett J.K."/>
            <person name="Geller-Mcgrath D.E."/>
            <person name="Sieber C.M."/>
            <person name="Emerson J.B."/>
            <person name="Anantharaman K."/>
            <person name="Thomas B.C."/>
            <person name="Malmstrom R."/>
            <person name="Stieglmeier M."/>
            <person name="Klingl A."/>
            <person name="Woyke T."/>
            <person name="Ryan C.M."/>
            <person name="Banfield J.F."/>
        </authorList>
    </citation>
    <scope>NUCLEOTIDE SEQUENCE [LARGE SCALE GENOMIC DNA]</scope>
    <source>
        <strain evidence="2">CG08_land_8_20_14_0_20_40_16</strain>
    </source>
</reference>
<accession>A0A2H0YWN4</accession>
<gene>
    <name evidence="2" type="ORF">COT24_05030</name>
</gene>